<keyword evidence="4" id="KW-1185">Reference proteome</keyword>
<reference evidence="3 4" key="1">
    <citation type="submission" date="2018-05" db="EMBL/GenBank/DDBJ databases">
        <title>Polaribacter aquimarinus sp. nov., isolated from sediment in a sediment of sea.</title>
        <authorList>
            <person name="Lu D."/>
        </authorList>
    </citation>
    <scope>NUCLEOTIDE SEQUENCE [LARGE SCALE GENOMIC DNA]</scope>
    <source>
        <strain evidence="3 4">ZY113</strain>
    </source>
</reference>
<comment type="caution">
    <text evidence="3">The sequence shown here is derived from an EMBL/GenBank/DDBJ whole genome shotgun (WGS) entry which is preliminary data.</text>
</comment>
<feature type="domain" description="Phage shock protein PspC N-terminal" evidence="2">
    <location>
        <begin position="1"/>
        <end position="44"/>
    </location>
</feature>
<dbReference type="InterPro" id="IPR007168">
    <property type="entry name" value="Phageshock_PspC_N"/>
</dbReference>
<evidence type="ECO:0000313" key="4">
    <source>
        <dbReference type="Proteomes" id="UP000245670"/>
    </source>
</evidence>
<sequence length="50" mass="5658">MILGVCEWLSTKTNFTTKNIRILFVLMVLLGGFGIGAYLILWLVKILSKE</sequence>
<keyword evidence="1" id="KW-0812">Transmembrane</keyword>
<dbReference type="EMBL" id="QFFG01000002">
    <property type="protein sequence ID" value="PWG05904.1"/>
    <property type="molecule type" value="Genomic_DNA"/>
</dbReference>
<name>A0A2U2JC53_9FLAO</name>
<gene>
    <name evidence="3" type="ORF">DIS07_05540</name>
</gene>
<feature type="transmembrane region" description="Helical" evidence="1">
    <location>
        <begin position="20"/>
        <end position="44"/>
    </location>
</feature>
<accession>A0A2U2JC53</accession>
<evidence type="ECO:0000256" key="1">
    <source>
        <dbReference type="SAM" id="Phobius"/>
    </source>
</evidence>
<evidence type="ECO:0000313" key="3">
    <source>
        <dbReference type="EMBL" id="PWG05904.1"/>
    </source>
</evidence>
<dbReference type="AlphaFoldDB" id="A0A2U2JC53"/>
<protein>
    <submittedName>
        <fullName evidence="3">PspC domain-containing protein</fullName>
    </submittedName>
</protein>
<dbReference type="Pfam" id="PF04024">
    <property type="entry name" value="PspC"/>
    <property type="match status" value="1"/>
</dbReference>
<evidence type="ECO:0000259" key="2">
    <source>
        <dbReference type="Pfam" id="PF04024"/>
    </source>
</evidence>
<keyword evidence="1" id="KW-1133">Transmembrane helix</keyword>
<keyword evidence="1" id="KW-0472">Membrane</keyword>
<organism evidence="3 4">
    <name type="scientific">Polaribacter aquimarinus</name>
    <dbReference type="NCBI Taxonomy" id="2100726"/>
    <lineage>
        <taxon>Bacteria</taxon>
        <taxon>Pseudomonadati</taxon>
        <taxon>Bacteroidota</taxon>
        <taxon>Flavobacteriia</taxon>
        <taxon>Flavobacteriales</taxon>
        <taxon>Flavobacteriaceae</taxon>
    </lineage>
</organism>
<dbReference type="RefSeq" id="WP_109404236.1">
    <property type="nucleotide sequence ID" value="NZ_QFFG01000002.1"/>
</dbReference>
<proteinExistence type="predicted"/>
<dbReference type="Proteomes" id="UP000245670">
    <property type="component" value="Unassembled WGS sequence"/>
</dbReference>